<comment type="caution">
    <text evidence="2">The sequence shown here is derived from an EMBL/GenBank/DDBJ whole genome shotgun (WGS) entry which is preliminary data.</text>
</comment>
<dbReference type="Proteomes" id="UP000321938">
    <property type="component" value="Unassembled WGS sequence"/>
</dbReference>
<dbReference type="AlphaFoldDB" id="A0A5C7BF33"/>
<sequence length="348" mass="39174">MKLIKFTNKGIYCIPGKFYLDPWFPVDYAIISHGHADHAKWGMKHYLCHDESKAILQHRIGPDISIESLPYNKEVIVNGVKVSFFPAGHIIGSAQIRLEYKGFVVVFSGDYKVKNDHLTTPFEPVICNEFITESTFGLPVYKWLKEDELQRQMHNWVLNNQSKNRTSVFIGYSLGKAQRIMKLMEGLDDLYVHSAIHNCNEAIKTSGVLLPDTKLWTTDSDKKDIQNKIVIVPPALLGSNMIKRIPNAATAICSGWMQIRGKRRWQSVDAGFPVSDHADWDGLLTAVKATEAEKVYVTHGSQATFSKYLNDIGIPSEEVLTEYGSNEDESSEESSKDTTEDSKTVQAS</sequence>
<feature type="region of interest" description="Disordered" evidence="1">
    <location>
        <begin position="319"/>
        <end position="348"/>
    </location>
</feature>
<dbReference type="GO" id="GO:0004527">
    <property type="term" value="F:exonuclease activity"/>
    <property type="evidence" value="ECO:0007669"/>
    <property type="project" value="UniProtKB-KW"/>
</dbReference>
<dbReference type="InterPro" id="IPR050698">
    <property type="entry name" value="MBL"/>
</dbReference>
<feature type="compositionally biased region" description="Basic and acidic residues" evidence="1">
    <location>
        <begin position="333"/>
        <end position="348"/>
    </location>
</feature>
<keyword evidence="2" id="KW-0269">Exonuclease</keyword>
<dbReference type="PANTHER" id="PTHR11203:SF49">
    <property type="entry name" value="BLL1145 PROTEIN"/>
    <property type="match status" value="1"/>
</dbReference>
<keyword evidence="2" id="KW-0540">Nuclease</keyword>
<dbReference type="EC" id="3.1.-.-" evidence="2"/>
<evidence type="ECO:0000313" key="3">
    <source>
        <dbReference type="Proteomes" id="UP000321938"/>
    </source>
</evidence>
<dbReference type="GO" id="GO:0016874">
    <property type="term" value="F:ligase activity"/>
    <property type="evidence" value="ECO:0007669"/>
    <property type="project" value="UniProtKB-KW"/>
</dbReference>
<dbReference type="EMBL" id="VOSB01000003">
    <property type="protein sequence ID" value="TXE19663.1"/>
    <property type="molecule type" value="Genomic_DNA"/>
</dbReference>
<dbReference type="InterPro" id="IPR026360">
    <property type="entry name" value="Xnuc_lig_assoc"/>
</dbReference>
<dbReference type="NCBIfam" id="TIGR04122">
    <property type="entry name" value="Xnuc_lig_assoc"/>
    <property type="match status" value="1"/>
</dbReference>
<protein>
    <submittedName>
        <fullName evidence="2">Ligase-associated DNA damage response exonuclease</fullName>
        <ecNumber evidence="2">3.1.-.-</ecNumber>
    </submittedName>
</protein>
<proteinExistence type="predicted"/>
<evidence type="ECO:0000313" key="2">
    <source>
        <dbReference type="EMBL" id="TXE19663.1"/>
    </source>
</evidence>
<reference evidence="2 3" key="1">
    <citation type="submission" date="2019-08" db="EMBL/GenBank/DDBJ databases">
        <title>Genome of Psychroserpens burtonensis ACAM 167.</title>
        <authorList>
            <person name="Bowman J.P."/>
        </authorList>
    </citation>
    <scope>NUCLEOTIDE SEQUENCE [LARGE SCALE GENOMIC DNA]</scope>
    <source>
        <strain evidence="2 3">ACAM 167</strain>
    </source>
</reference>
<organism evidence="2 3">
    <name type="scientific">Psychroserpens burtonensis</name>
    <dbReference type="NCBI Taxonomy" id="49278"/>
    <lineage>
        <taxon>Bacteria</taxon>
        <taxon>Pseudomonadati</taxon>
        <taxon>Bacteroidota</taxon>
        <taxon>Flavobacteriia</taxon>
        <taxon>Flavobacteriales</taxon>
        <taxon>Flavobacteriaceae</taxon>
        <taxon>Psychroserpens</taxon>
    </lineage>
</organism>
<dbReference type="InterPro" id="IPR036866">
    <property type="entry name" value="RibonucZ/Hydroxyglut_hydro"/>
</dbReference>
<evidence type="ECO:0000256" key="1">
    <source>
        <dbReference type="SAM" id="MobiDB-lite"/>
    </source>
</evidence>
<name>A0A5C7BF33_9FLAO</name>
<dbReference type="SUPFAM" id="SSF56281">
    <property type="entry name" value="Metallo-hydrolase/oxidoreductase"/>
    <property type="match status" value="1"/>
</dbReference>
<keyword evidence="2" id="KW-0436">Ligase</keyword>
<dbReference type="OrthoDB" id="9803916at2"/>
<gene>
    <name evidence="2" type="ORF">ES692_02620</name>
</gene>
<keyword evidence="2" id="KW-0378">Hydrolase</keyword>
<dbReference type="GO" id="GO:0004521">
    <property type="term" value="F:RNA endonuclease activity"/>
    <property type="evidence" value="ECO:0007669"/>
    <property type="project" value="TreeGrafter"/>
</dbReference>
<dbReference type="Gene3D" id="3.60.15.10">
    <property type="entry name" value="Ribonuclease Z/Hydroxyacylglutathione hydrolase-like"/>
    <property type="match status" value="1"/>
</dbReference>
<dbReference type="RefSeq" id="WP_147231049.1">
    <property type="nucleotide sequence ID" value="NZ_VOSB01000003.1"/>
</dbReference>
<keyword evidence="3" id="KW-1185">Reference proteome</keyword>
<dbReference type="PANTHER" id="PTHR11203">
    <property type="entry name" value="CLEAVAGE AND POLYADENYLATION SPECIFICITY FACTOR FAMILY MEMBER"/>
    <property type="match status" value="1"/>
</dbReference>
<accession>A0A5C7BF33</accession>
<dbReference type="STRING" id="1123037.GCA_000425305_00888"/>